<dbReference type="AlphaFoldDB" id="A0A0F7UFL9"/>
<accession>A0A0F7UFL9</accession>
<evidence type="ECO:0000256" key="1">
    <source>
        <dbReference type="SAM" id="MobiDB-lite"/>
    </source>
</evidence>
<organism evidence="2">
    <name type="scientific">Neospora caninum (strain Liverpool)</name>
    <dbReference type="NCBI Taxonomy" id="572307"/>
    <lineage>
        <taxon>Eukaryota</taxon>
        <taxon>Sar</taxon>
        <taxon>Alveolata</taxon>
        <taxon>Apicomplexa</taxon>
        <taxon>Conoidasida</taxon>
        <taxon>Coccidia</taxon>
        <taxon>Eucoccidiorida</taxon>
        <taxon>Eimeriorina</taxon>
        <taxon>Sarcocystidae</taxon>
        <taxon>Neospora</taxon>
    </lineage>
</organism>
<protein>
    <submittedName>
        <fullName evidence="2">Uncharacterized protein</fullName>
    </submittedName>
</protein>
<reference evidence="2" key="1">
    <citation type="journal article" date="2015" name="PLoS ONE">
        <title>Comprehensive Evaluation of Toxoplasma gondii VEG and Neospora caninum LIV Genomes with Tachyzoite Stage Transcriptome and Proteome Defines Novel Transcript Features.</title>
        <authorList>
            <person name="Ramaprasad A."/>
            <person name="Mourier T."/>
            <person name="Naeem R."/>
            <person name="Malas T.B."/>
            <person name="Moussa E."/>
            <person name="Panigrahi A."/>
            <person name="Vermont S.J."/>
            <person name="Otto T.D."/>
            <person name="Wastling J."/>
            <person name="Pain A."/>
        </authorList>
    </citation>
    <scope>NUCLEOTIDE SEQUENCE</scope>
    <source>
        <strain evidence="2">Liverpool</strain>
    </source>
</reference>
<sequence>MGWITNTLQDLRQYWDAVLPSDTSCYSRCLHFATEASLHSPAPPPGTFAGCSASSRAWWSELRPGRSVYTAGTFCNKGCDGFDAENVVSCRERCKAFCFKSDIEARSSGANGAFGDQSSADPDISRLCVDACTFGCNVREELGLFTGSTRTTNAGRSETKSNKPGKTDVNA</sequence>
<evidence type="ECO:0000313" key="2">
    <source>
        <dbReference type="EMBL" id="CEL67122.1"/>
    </source>
</evidence>
<dbReference type="EMBL" id="LN714482">
    <property type="protein sequence ID" value="CEL67122.1"/>
    <property type="molecule type" value="Genomic_DNA"/>
</dbReference>
<proteinExistence type="predicted"/>
<feature type="region of interest" description="Disordered" evidence="1">
    <location>
        <begin position="148"/>
        <end position="171"/>
    </location>
</feature>
<name>A0A0F7UFL9_NEOCL</name>
<gene>
    <name evidence="2" type="ORF">BN1204_029205</name>
</gene>